<protein>
    <submittedName>
        <fullName evidence="1">Uncharacterized protein</fullName>
    </submittedName>
</protein>
<evidence type="ECO:0000313" key="2">
    <source>
        <dbReference type="Proteomes" id="UP000297853"/>
    </source>
</evidence>
<keyword evidence="2" id="KW-1185">Reference proteome</keyword>
<evidence type="ECO:0000313" key="1">
    <source>
        <dbReference type="EMBL" id="TFC95904.1"/>
    </source>
</evidence>
<gene>
    <name evidence="1" type="ORF">E3T28_12965</name>
</gene>
<comment type="caution">
    <text evidence="1">The sequence shown here is derived from an EMBL/GenBank/DDBJ whole genome shotgun (WGS) entry which is preliminary data.</text>
</comment>
<dbReference type="Proteomes" id="UP000297853">
    <property type="component" value="Unassembled WGS sequence"/>
</dbReference>
<dbReference type="RefSeq" id="WP_134431975.1">
    <property type="nucleotide sequence ID" value="NZ_SOGQ01000071.1"/>
</dbReference>
<accession>A0ABY2IW50</accession>
<sequence>MFVSAYAIEQVGAIARVSQNDLDQPAAVVIIDAQPVDEFEDLYGVPFADSPRHREKTTACRCGSAKGRTSQSIAWRQSASAGGARMGNLGYYQDITKLIKALGGPKVAIPVILGSGYAVIRVGEAGVKKAYKVSSAVIRRWKATDSIVGRVFTVHSDSDDSGGGLTLREGDEIQILERHGEAVQIVVLGNADNPYWVSAGLLASICDFPDDIEEGAD</sequence>
<proteinExistence type="predicted"/>
<organism evidence="1 2">
    <name type="scientific">Cryobacterium sinapicolor</name>
    <dbReference type="NCBI Taxonomy" id="1259236"/>
    <lineage>
        <taxon>Bacteria</taxon>
        <taxon>Bacillati</taxon>
        <taxon>Actinomycetota</taxon>
        <taxon>Actinomycetes</taxon>
        <taxon>Micrococcales</taxon>
        <taxon>Microbacteriaceae</taxon>
        <taxon>Cryobacterium</taxon>
    </lineage>
</organism>
<reference evidence="1 2" key="1">
    <citation type="submission" date="2019-03" db="EMBL/GenBank/DDBJ databases">
        <title>Genomics of glacier-inhabiting Cryobacterium strains.</title>
        <authorList>
            <person name="Liu Q."/>
            <person name="Xin Y.-H."/>
        </authorList>
    </citation>
    <scope>NUCLEOTIDE SEQUENCE [LARGE SCALE GENOMIC DNA]</scope>
    <source>
        <strain evidence="1 2">TMT1-23-1</strain>
    </source>
</reference>
<dbReference type="EMBL" id="SOGQ01000071">
    <property type="protein sequence ID" value="TFC95904.1"/>
    <property type="molecule type" value="Genomic_DNA"/>
</dbReference>
<name>A0ABY2IW50_9MICO</name>